<name>A0A6J8DXC4_MYTCO</name>
<evidence type="ECO:0000259" key="5">
    <source>
        <dbReference type="PROSITE" id="PS50222"/>
    </source>
</evidence>
<keyword evidence="2" id="KW-0518">Myosin</keyword>
<evidence type="ECO:0000256" key="3">
    <source>
        <dbReference type="ARBA" id="ARBA00023175"/>
    </source>
</evidence>
<dbReference type="GO" id="GO:0005509">
    <property type="term" value="F:calcium ion binding"/>
    <property type="evidence" value="ECO:0007669"/>
    <property type="project" value="InterPro"/>
</dbReference>
<dbReference type="InterPro" id="IPR002048">
    <property type="entry name" value="EF_hand_dom"/>
</dbReference>
<dbReference type="InterPro" id="IPR050230">
    <property type="entry name" value="CALM/Myosin/TropC-like"/>
</dbReference>
<keyword evidence="7" id="KW-1185">Reference proteome</keyword>
<dbReference type="OrthoDB" id="26525at2759"/>
<dbReference type="GO" id="GO:0005859">
    <property type="term" value="C:muscle myosin complex"/>
    <property type="evidence" value="ECO:0007669"/>
    <property type="project" value="TreeGrafter"/>
</dbReference>
<dbReference type="FunFam" id="1.10.238.10:FF:000001">
    <property type="entry name" value="Calmodulin 1"/>
    <property type="match status" value="1"/>
</dbReference>
<dbReference type="PANTHER" id="PTHR23048:SF33">
    <property type="entry name" value="MYOSIN LIGHT CHAIN ALKALI"/>
    <property type="match status" value="1"/>
</dbReference>
<dbReference type="AlphaFoldDB" id="A0A6J8DXC4"/>
<dbReference type="SUPFAM" id="SSF47473">
    <property type="entry name" value="EF-hand"/>
    <property type="match status" value="1"/>
</dbReference>
<dbReference type="Gene3D" id="1.10.238.10">
    <property type="entry name" value="EF-hand"/>
    <property type="match status" value="2"/>
</dbReference>
<dbReference type="SMART" id="SM00054">
    <property type="entry name" value="EFh"/>
    <property type="match status" value="1"/>
</dbReference>
<dbReference type="Proteomes" id="UP000507470">
    <property type="component" value="Unassembled WGS sequence"/>
</dbReference>
<evidence type="ECO:0000256" key="2">
    <source>
        <dbReference type="ARBA" id="ARBA00023123"/>
    </source>
</evidence>
<accession>A0A6J8DXC4</accession>
<keyword evidence="1" id="KW-0677">Repeat</keyword>
<proteinExistence type="predicted"/>
<protein>
    <submittedName>
        <fullName evidence="6">MYL6</fullName>
    </submittedName>
</protein>
<sequence>MSKLSKGEIEDAREVFDLFDFWDGRDGDVDACKIGDVCRCLGINPTNAVIKKNGGTEKMGEKGYKFEDFLAFYETVQQQTEQGTYADYMEAFKTFDREGQGYISGAEMRQVLSSLGEKLTDEQVDDIIRLTDLQEDLEGNVKYEEFIKKVMAGPYPD</sequence>
<gene>
    <name evidence="6" type="ORF">MCOR_46138</name>
</gene>
<keyword evidence="3" id="KW-0505">Motor protein</keyword>
<dbReference type="PANTHER" id="PTHR23048">
    <property type="entry name" value="MYOSIN LIGHT CHAIN 1, 3"/>
    <property type="match status" value="1"/>
</dbReference>
<evidence type="ECO:0000313" key="6">
    <source>
        <dbReference type="EMBL" id="CAC5413224.1"/>
    </source>
</evidence>
<evidence type="ECO:0000313" key="7">
    <source>
        <dbReference type="Proteomes" id="UP000507470"/>
    </source>
</evidence>
<keyword evidence="4" id="KW-0514">Muscle protein</keyword>
<organism evidence="6 7">
    <name type="scientific">Mytilus coruscus</name>
    <name type="common">Sea mussel</name>
    <dbReference type="NCBI Taxonomy" id="42192"/>
    <lineage>
        <taxon>Eukaryota</taxon>
        <taxon>Metazoa</taxon>
        <taxon>Spiralia</taxon>
        <taxon>Lophotrochozoa</taxon>
        <taxon>Mollusca</taxon>
        <taxon>Bivalvia</taxon>
        <taxon>Autobranchia</taxon>
        <taxon>Pteriomorphia</taxon>
        <taxon>Mytilida</taxon>
        <taxon>Mytiloidea</taxon>
        <taxon>Mytilidae</taxon>
        <taxon>Mytilinae</taxon>
        <taxon>Mytilus</taxon>
    </lineage>
</organism>
<dbReference type="Pfam" id="PF13499">
    <property type="entry name" value="EF-hand_7"/>
    <property type="match status" value="1"/>
</dbReference>
<evidence type="ECO:0000256" key="4">
    <source>
        <dbReference type="ARBA" id="ARBA00023179"/>
    </source>
</evidence>
<reference evidence="6 7" key="1">
    <citation type="submission" date="2020-06" db="EMBL/GenBank/DDBJ databases">
        <authorList>
            <person name="Li R."/>
            <person name="Bekaert M."/>
        </authorList>
    </citation>
    <scope>NUCLEOTIDE SEQUENCE [LARGE SCALE GENOMIC DNA]</scope>
    <source>
        <strain evidence="7">wild</strain>
    </source>
</reference>
<dbReference type="PROSITE" id="PS50222">
    <property type="entry name" value="EF_HAND_2"/>
    <property type="match status" value="1"/>
</dbReference>
<dbReference type="InterPro" id="IPR011992">
    <property type="entry name" value="EF-hand-dom_pair"/>
</dbReference>
<dbReference type="CDD" id="cd00051">
    <property type="entry name" value="EFh"/>
    <property type="match status" value="1"/>
</dbReference>
<evidence type="ECO:0000256" key="1">
    <source>
        <dbReference type="ARBA" id="ARBA00022737"/>
    </source>
</evidence>
<dbReference type="EMBL" id="CACVKT020008128">
    <property type="protein sequence ID" value="CAC5413224.1"/>
    <property type="molecule type" value="Genomic_DNA"/>
</dbReference>
<feature type="domain" description="EF-hand" evidence="5">
    <location>
        <begin position="83"/>
        <end position="118"/>
    </location>
</feature>